<dbReference type="InterPro" id="IPR029479">
    <property type="entry name" value="Nitroreductase"/>
</dbReference>
<gene>
    <name evidence="3" type="ORF">BECKFW1821A_GA0114235_103624</name>
</gene>
<feature type="compositionally biased region" description="Polar residues" evidence="1">
    <location>
        <begin position="300"/>
        <end position="314"/>
    </location>
</feature>
<organism evidence="3">
    <name type="scientific">Candidatus Kentrum sp. FW</name>
    <dbReference type="NCBI Taxonomy" id="2126338"/>
    <lineage>
        <taxon>Bacteria</taxon>
        <taxon>Pseudomonadati</taxon>
        <taxon>Pseudomonadota</taxon>
        <taxon>Gammaproteobacteria</taxon>
        <taxon>Candidatus Kentrum</taxon>
    </lineage>
</organism>
<dbReference type="SUPFAM" id="SSF55469">
    <property type="entry name" value="FMN-dependent nitroreductase-like"/>
    <property type="match status" value="2"/>
</dbReference>
<accession>A0A450SH51</accession>
<dbReference type="Gene3D" id="3.40.109.10">
    <property type="entry name" value="NADH Oxidase"/>
    <property type="match status" value="2"/>
</dbReference>
<dbReference type="GO" id="GO:0016491">
    <property type="term" value="F:oxidoreductase activity"/>
    <property type="evidence" value="ECO:0007669"/>
    <property type="project" value="InterPro"/>
</dbReference>
<reference evidence="3" key="1">
    <citation type="submission" date="2019-02" db="EMBL/GenBank/DDBJ databases">
        <authorList>
            <person name="Gruber-Vodicka R. H."/>
            <person name="Seah K. B. B."/>
        </authorList>
    </citation>
    <scope>NUCLEOTIDE SEQUENCE</scope>
    <source>
        <strain evidence="3">BECK_BZ15</strain>
    </source>
</reference>
<name>A0A450SH51_9GAMM</name>
<feature type="region of interest" description="Disordered" evidence="1">
    <location>
        <begin position="290"/>
        <end position="314"/>
    </location>
</feature>
<dbReference type="Pfam" id="PF00881">
    <property type="entry name" value="Nitroreductase"/>
    <property type="match status" value="1"/>
</dbReference>
<dbReference type="PANTHER" id="PTHR42741">
    <property type="entry name" value="NITROREDUCTASE FAMILY PROTEIN"/>
    <property type="match status" value="1"/>
</dbReference>
<dbReference type="EMBL" id="CAADEW010000036">
    <property type="protein sequence ID" value="VFJ52483.1"/>
    <property type="molecule type" value="Genomic_DNA"/>
</dbReference>
<evidence type="ECO:0000256" key="1">
    <source>
        <dbReference type="SAM" id="MobiDB-lite"/>
    </source>
</evidence>
<dbReference type="AlphaFoldDB" id="A0A450SH51"/>
<sequence>MNDRKTIENYHRTTKHHFRRYAKSPGYLDWAIQPDPFREFIDTQSVRLPLQKNDESALYQDIFVPGKIPPDTLSKESIGKLFQYSLAISAWKQFGSSRWALRVNPSSGNLHPTEGYCILPALTGINSSPAVYHYAPKQHALEIRAKFPRETWDLLPPDIFLLGLSSITWREAWKYGERAFRYCQHDCGHAYMAIDIAARILGWRARLLHSVGDREISAALGLDRRHEFLPEEQEIPQLLVVVRTKPEQVATPSTIPDSFFYDVARGEWSGRANSLSSSHRDWPLIRTADQATKKPRTLAEPTSNSSHDPDTQPSLWDYPVHYDQGFSAYQVIEKRRSAVGMDVKTTLARATFYQMLLRIAASVEILPWSPEVHLALFVHRVDSLPPGLYMLIRNRAAQAQIQKATHGHFRWERPPDCPTNLPLYLLQPGDLMDIARMISCTQDIAGDSAFSLGMIARFRSALDTHGAWFYKRLLWEAGMIGQLLYLEATAAGVSGTGIGCFFDDAVHDLLGLQGTDFQSIYHFTVGGAVLDPRIATLPAYGE</sequence>
<proteinExistence type="predicted"/>
<dbReference type="InterPro" id="IPR000415">
    <property type="entry name" value="Nitroreductase-like"/>
</dbReference>
<evidence type="ECO:0000313" key="3">
    <source>
        <dbReference type="EMBL" id="VFJ52483.1"/>
    </source>
</evidence>
<dbReference type="PANTHER" id="PTHR42741:SF3">
    <property type="entry name" value="NITROREDUCTASE FAMILY PROTEIN"/>
    <property type="match status" value="1"/>
</dbReference>
<protein>
    <submittedName>
        <fullName evidence="3">SagB-type dehydrogenase domain-containing protein</fullName>
    </submittedName>
</protein>
<dbReference type="CDD" id="cd02142">
    <property type="entry name" value="McbC_SagB-like_oxidoreductase"/>
    <property type="match status" value="2"/>
</dbReference>
<evidence type="ECO:0000259" key="2">
    <source>
        <dbReference type="Pfam" id="PF00881"/>
    </source>
</evidence>
<feature type="domain" description="Nitroreductase" evidence="2">
    <location>
        <begin position="437"/>
        <end position="526"/>
    </location>
</feature>